<evidence type="ECO:0000313" key="2">
    <source>
        <dbReference type="EMBL" id="JAG53564.1"/>
    </source>
</evidence>
<evidence type="ECO:0000256" key="1">
    <source>
        <dbReference type="SAM" id="MobiDB-lite"/>
    </source>
</evidence>
<proteinExistence type="predicted"/>
<accession>A0A0K8SKD9</accession>
<protein>
    <submittedName>
        <fullName evidence="2">Uncharacterized protein</fullName>
    </submittedName>
</protein>
<name>A0A0K8SKD9_LYGHE</name>
<feature type="region of interest" description="Disordered" evidence="1">
    <location>
        <begin position="26"/>
        <end position="47"/>
    </location>
</feature>
<organism evidence="2">
    <name type="scientific">Lygus hesperus</name>
    <name type="common">Western plant bug</name>
    <dbReference type="NCBI Taxonomy" id="30085"/>
    <lineage>
        <taxon>Eukaryota</taxon>
        <taxon>Metazoa</taxon>
        <taxon>Ecdysozoa</taxon>
        <taxon>Arthropoda</taxon>
        <taxon>Hexapoda</taxon>
        <taxon>Insecta</taxon>
        <taxon>Pterygota</taxon>
        <taxon>Neoptera</taxon>
        <taxon>Paraneoptera</taxon>
        <taxon>Hemiptera</taxon>
        <taxon>Heteroptera</taxon>
        <taxon>Panheteroptera</taxon>
        <taxon>Cimicomorpha</taxon>
        <taxon>Miridae</taxon>
        <taxon>Mirini</taxon>
        <taxon>Lygus</taxon>
    </lineage>
</organism>
<sequence length="105" mass="12363">MSYLPAFTEKRPLNVQEHVSLVKEEHKKAKGIRTEREKESLRETMETIPPERRRAINRSVSELSTCKSSVWLSTIPYKKHGFDLSPLEFRDALTVRYKRSSVEMR</sequence>
<dbReference type="AlphaFoldDB" id="A0A0K8SKD9"/>
<reference evidence="2" key="1">
    <citation type="submission" date="2014-09" db="EMBL/GenBank/DDBJ databases">
        <authorList>
            <person name="Magalhaes I.L.F."/>
            <person name="Oliveira U."/>
            <person name="Santos F.R."/>
            <person name="Vidigal T.H.D.A."/>
            <person name="Brescovit A.D."/>
            <person name="Santos A.J."/>
        </authorList>
    </citation>
    <scope>NUCLEOTIDE SEQUENCE</scope>
</reference>
<dbReference type="EMBL" id="GBRD01012260">
    <property type="protein sequence ID" value="JAG53564.1"/>
    <property type="molecule type" value="Transcribed_RNA"/>
</dbReference>